<evidence type="ECO:0000313" key="2">
    <source>
        <dbReference type="Proteomes" id="UP000028990"/>
    </source>
</evidence>
<dbReference type="PANTHER" id="PTHR37679:SF1">
    <property type="entry name" value="ARMADILLO-LIKE HELICAL DOMAIN-CONTAINING PROTEIN 2"/>
    <property type="match status" value="1"/>
</dbReference>
<dbReference type="InterPro" id="IPR040268">
    <property type="entry name" value="ARMH2"/>
</dbReference>
<organism evidence="1 2">
    <name type="scientific">Fukomys damarensis</name>
    <name type="common">Damaraland mole rat</name>
    <name type="synonym">Cryptomys damarensis</name>
    <dbReference type="NCBI Taxonomy" id="885580"/>
    <lineage>
        <taxon>Eukaryota</taxon>
        <taxon>Metazoa</taxon>
        <taxon>Chordata</taxon>
        <taxon>Craniata</taxon>
        <taxon>Vertebrata</taxon>
        <taxon>Euteleostomi</taxon>
        <taxon>Mammalia</taxon>
        <taxon>Eutheria</taxon>
        <taxon>Euarchontoglires</taxon>
        <taxon>Glires</taxon>
        <taxon>Rodentia</taxon>
        <taxon>Hystricomorpha</taxon>
        <taxon>Bathyergidae</taxon>
        <taxon>Fukomys</taxon>
    </lineage>
</organism>
<name>A0A091DUA2_FUKDA</name>
<dbReference type="AlphaFoldDB" id="A0A091DUA2"/>
<evidence type="ECO:0000313" key="1">
    <source>
        <dbReference type="EMBL" id="KFO33850.1"/>
    </source>
</evidence>
<keyword evidence="2" id="KW-1185">Reference proteome</keyword>
<dbReference type="EMBL" id="KN122054">
    <property type="protein sequence ID" value="KFO33850.1"/>
    <property type="molecule type" value="Genomic_DNA"/>
</dbReference>
<dbReference type="Proteomes" id="UP000028990">
    <property type="component" value="Unassembled WGS sequence"/>
</dbReference>
<protein>
    <submittedName>
        <fullName evidence="1">Uncharacterized protein</fullName>
    </submittedName>
</protein>
<reference evidence="1 2" key="1">
    <citation type="submission" date="2013-11" db="EMBL/GenBank/DDBJ databases">
        <title>The Damaraland mole rat (Fukomys damarensis) genome and evolution of African mole rats.</title>
        <authorList>
            <person name="Gladyshev V.N."/>
            <person name="Fang X."/>
        </authorList>
    </citation>
    <scope>NUCLEOTIDE SEQUENCE [LARGE SCALE GENOMIC DNA]</scope>
    <source>
        <tissue evidence="1">Liver</tissue>
    </source>
</reference>
<sequence>MTEKRQPLYMRIGAQMLGCFFKLQTCLKKFWHVTVKGYFVNKEEEPVLLTDSTFHKERIVVLGHMLKNKSLPFEIRAQAAKKIGLLAFTGTDLTSCVKIGVS</sequence>
<accession>A0A091DUA2</accession>
<dbReference type="PANTHER" id="PTHR37679">
    <property type="entry name" value="ARMADILLO-LIKE HELICAL DOMAIN-CONTAINING PROTEIN 2"/>
    <property type="match status" value="1"/>
</dbReference>
<proteinExistence type="predicted"/>
<dbReference type="Pfam" id="PF17822">
    <property type="entry name" value="ARMH2"/>
    <property type="match status" value="1"/>
</dbReference>
<gene>
    <name evidence="1" type="ORF">H920_04844</name>
</gene>